<dbReference type="GO" id="GO:0008654">
    <property type="term" value="P:phospholipid biosynthetic process"/>
    <property type="evidence" value="ECO:0007669"/>
    <property type="project" value="UniProtKB-KW"/>
</dbReference>
<keyword evidence="18" id="KW-0479">Metal-binding</keyword>
<evidence type="ECO:0000256" key="10">
    <source>
        <dbReference type="ARBA" id="ARBA00022989"/>
    </source>
</evidence>
<dbReference type="Gene3D" id="1.10.287.3610">
    <property type="match status" value="1"/>
</dbReference>
<dbReference type="InterPro" id="IPR036945">
    <property type="entry name" value="DAGK_sf"/>
</dbReference>
<evidence type="ECO:0000256" key="15">
    <source>
        <dbReference type="PIRSR" id="PIRSR600829-1"/>
    </source>
</evidence>
<keyword evidence="7 17" id="KW-0547">Nucleotide-binding</keyword>
<comment type="cofactor">
    <cofactor evidence="18">
        <name>Mg(2+)</name>
        <dbReference type="ChEBI" id="CHEBI:18420"/>
    </cofactor>
    <text evidence="18">Mn(2+), Zn(2+), Cd(2+) and Co(2+) support activity to lesser extents.</text>
</comment>
<evidence type="ECO:0000256" key="18">
    <source>
        <dbReference type="PIRSR" id="PIRSR600829-4"/>
    </source>
</evidence>
<feature type="binding site" evidence="18">
    <location>
        <position position="79"/>
    </location>
    <ligand>
        <name>a divalent metal cation</name>
        <dbReference type="ChEBI" id="CHEBI:60240"/>
    </ligand>
</feature>
<dbReference type="PANTHER" id="PTHR34299">
    <property type="entry name" value="DIACYLGLYCEROL KINASE"/>
    <property type="match status" value="1"/>
</dbReference>
<feature type="active site" description="Proton acceptor" evidence="15">
    <location>
        <position position="72"/>
    </location>
</feature>
<keyword evidence="13" id="KW-0594">Phospholipid biosynthesis</keyword>
<organism evidence="20 21">
    <name type="scientific">candidate division WWE3 bacterium GW2011_GWC1_41_7</name>
    <dbReference type="NCBI Taxonomy" id="1619119"/>
    <lineage>
        <taxon>Bacteria</taxon>
        <taxon>Katanobacteria</taxon>
    </lineage>
</organism>
<evidence type="ECO:0000256" key="19">
    <source>
        <dbReference type="SAM" id="Phobius"/>
    </source>
</evidence>
<feature type="binding site" evidence="16">
    <location>
        <position position="72"/>
    </location>
    <ligand>
        <name>substrate</name>
    </ligand>
</feature>
<dbReference type="EC" id="2.7.1.107" evidence="20"/>
<protein>
    <submittedName>
        <fullName evidence="20">Diacylglycerol kinase, diacylglycerol kinase</fullName>
        <ecNumber evidence="20">2.7.1.107</ecNumber>
    </submittedName>
</protein>
<keyword evidence="8 20" id="KW-0418">Kinase</keyword>
<evidence type="ECO:0000256" key="9">
    <source>
        <dbReference type="ARBA" id="ARBA00022840"/>
    </source>
</evidence>
<evidence type="ECO:0000256" key="7">
    <source>
        <dbReference type="ARBA" id="ARBA00022741"/>
    </source>
</evidence>
<evidence type="ECO:0000313" key="21">
    <source>
        <dbReference type="Proteomes" id="UP000034507"/>
    </source>
</evidence>
<keyword evidence="9 17" id="KW-0067">ATP-binding</keyword>
<dbReference type="PANTHER" id="PTHR34299:SF1">
    <property type="entry name" value="DIACYLGLYCEROL KINASE"/>
    <property type="match status" value="1"/>
</dbReference>
<dbReference type="GO" id="GO:0005524">
    <property type="term" value="F:ATP binding"/>
    <property type="evidence" value="ECO:0007669"/>
    <property type="project" value="UniProtKB-KW"/>
</dbReference>
<dbReference type="AlphaFoldDB" id="A0A0G0X3X8"/>
<keyword evidence="11" id="KW-0443">Lipid metabolism</keyword>
<dbReference type="Pfam" id="PF01219">
    <property type="entry name" value="DAGK_prokar"/>
    <property type="match status" value="1"/>
</dbReference>
<feature type="binding site" evidence="18">
    <location>
        <position position="31"/>
    </location>
    <ligand>
        <name>a divalent metal cation</name>
        <dbReference type="ChEBI" id="CHEBI:60240"/>
    </ligand>
</feature>
<evidence type="ECO:0000256" key="17">
    <source>
        <dbReference type="PIRSR" id="PIRSR600829-3"/>
    </source>
</evidence>
<evidence type="ECO:0000256" key="4">
    <source>
        <dbReference type="ARBA" id="ARBA00022516"/>
    </source>
</evidence>
<keyword evidence="6 19" id="KW-0812">Transmembrane</keyword>
<feature type="transmembrane region" description="Helical" evidence="19">
    <location>
        <begin position="99"/>
        <end position="120"/>
    </location>
</feature>
<keyword evidence="14" id="KW-1208">Phospholipid metabolism</keyword>
<evidence type="ECO:0000256" key="5">
    <source>
        <dbReference type="ARBA" id="ARBA00022679"/>
    </source>
</evidence>
<keyword evidence="18" id="KW-0460">Magnesium</keyword>
<feature type="binding site" evidence="17">
    <location>
        <begin position="88"/>
        <end position="90"/>
    </location>
    <ligand>
        <name>ATP</name>
        <dbReference type="ChEBI" id="CHEBI:30616"/>
    </ligand>
</feature>
<feature type="transmembrane region" description="Helical" evidence="19">
    <location>
        <begin position="58"/>
        <end position="78"/>
    </location>
</feature>
<dbReference type="InterPro" id="IPR033717">
    <property type="entry name" value="UDPK"/>
</dbReference>
<evidence type="ECO:0000256" key="12">
    <source>
        <dbReference type="ARBA" id="ARBA00023136"/>
    </source>
</evidence>
<keyword evidence="12 19" id="KW-0472">Membrane</keyword>
<evidence type="ECO:0000256" key="16">
    <source>
        <dbReference type="PIRSR" id="PIRSR600829-2"/>
    </source>
</evidence>
<evidence type="ECO:0000256" key="1">
    <source>
        <dbReference type="ARBA" id="ARBA00004651"/>
    </source>
</evidence>
<dbReference type="GO" id="GO:0005886">
    <property type="term" value="C:plasma membrane"/>
    <property type="evidence" value="ECO:0007669"/>
    <property type="project" value="UniProtKB-SubCell"/>
</dbReference>
<evidence type="ECO:0000256" key="11">
    <source>
        <dbReference type="ARBA" id="ARBA00023098"/>
    </source>
</evidence>
<feature type="binding site" evidence="17">
    <location>
        <position position="19"/>
    </location>
    <ligand>
        <name>ATP</name>
        <dbReference type="ChEBI" id="CHEBI:30616"/>
    </ligand>
</feature>
<dbReference type="Proteomes" id="UP000034507">
    <property type="component" value="Unassembled WGS sequence"/>
</dbReference>
<evidence type="ECO:0000256" key="6">
    <source>
        <dbReference type="ARBA" id="ARBA00022692"/>
    </source>
</evidence>
<sequence>MLSLFGNHHPVRHAKSFKYAFHGLFHALINEPNFRIQIMIAVASVALGWHFSITNVEWGLLIISIGALLAAEMTNTVVEELIDQLIKEYHEGVRIIKDLSAGFVLTTSITTLAILILIFGDRIFSVL</sequence>
<keyword evidence="3" id="KW-1003">Cell membrane</keyword>
<evidence type="ECO:0000313" key="20">
    <source>
        <dbReference type="EMBL" id="KKS19749.1"/>
    </source>
</evidence>
<dbReference type="GO" id="GO:0004143">
    <property type="term" value="F:ATP-dependent diacylglycerol kinase activity"/>
    <property type="evidence" value="ECO:0007669"/>
    <property type="project" value="UniProtKB-EC"/>
</dbReference>
<dbReference type="EMBL" id="LCBX01000039">
    <property type="protein sequence ID" value="KKS19749.1"/>
    <property type="molecule type" value="Genomic_DNA"/>
</dbReference>
<dbReference type="InterPro" id="IPR000829">
    <property type="entry name" value="DAGK"/>
</dbReference>
<dbReference type="CDD" id="cd14265">
    <property type="entry name" value="UDPK_IM_like"/>
    <property type="match status" value="1"/>
</dbReference>
<feature type="binding site" evidence="17">
    <location>
        <begin position="97"/>
        <end position="98"/>
    </location>
    <ligand>
        <name>ATP</name>
        <dbReference type="ChEBI" id="CHEBI:30616"/>
    </ligand>
</feature>
<feature type="binding site" evidence="17">
    <location>
        <position position="79"/>
    </location>
    <ligand>
        <name>ATP</name>
        <dbReference type="ChEBI" id="CHEBI:30616"/>
    </ligand>
</feature>
<comment type="subcellular location">
    <subcellularLocation>
        <location evidence="1">Cell membrane</location>
        <topology evidence="1">Multi-pass membrane protein</topology>
    </subcellularLocation>
</comment>
<reference evidence="20 21" key="1">
    <citation type="journal article" date="2015" name="Nature">
        <title>rRNA introns, odd ribosomes, and small enigmatic genomes across a large radiation of phyla.</title>
        <authorList>
            <person name="Brown C.T."/>
            <person name="Hug L.A."/>
            <person name="Thomas B.C."/>
            <person name="Sharon I."/>
            <person name="Castelle C.J."/>
            <person name="Singh A."/>
            <person name="Wilkins M.J."/>
            <person name="Williams K.H."/>
            <person name="Banfield J.F."/>
        </authorList>
    </citation>
    <scope>NUCLEOTIDE SEQUENCE [LARGE SCALE GENOMIC DNA]</scope>
</reference>
<evidence type="ECO:0000256" key="3">
    <source>
        <dbReference type="ARBA" id="ARBA00022475"/>
    </source>
</evidence>
<name>A0A0G0X3X8_UNCKA</name>
<dbReference type="GO" id="GO:0046872">
    <property type="term" value="F:metal ion binding"/>
    <property type="evidence" value="ECO:0007669"/>
    <property type="project" value="UniProtKB-KW"/>
</dbReference>
<accession>A0A0G0X3X8</accession>
<keyword evidence="10 19" id="KW-1133">Transmembrane helix</keyword>
<proteinExistence type="inferred from homology"/>
<evidence type="ECO:0000256" key="14">
    <source>
        <dbReference type="ARBA" id="ARBA00023264"/>
    </source>
</evidence>
<evidence type="ECO:0000256" key="8">
    <source>
        <dbReference type="ARBA" id="ARBA00022777"/>
    </source>
</evidence>
<gene>
    <name evidence="20" type="ORF">UU77_C0039G0001</name>
</gene>
<evidence type="ECO:0000256" key="2">
    <source>
        <dbReference type="ARBA" id="ARBA00005967"/>
    </source>
</evidence>
<comment type="caution">
    <text evidence="20">The sequence shown here is derived from an EMBL/GenBank/DDBJ whole genome shotgun (WGS) entry which is preliminary data.</text>
</comment>
<feature type="binding site" evidence="17">
    <location>
        <position position="31"/>
    </location>
    <ligand>
        <name>ATP</name>
        <dbReference type="ChEBI" id="CHEBI:30616"/>
    </ligand>
</feature>
<keyword evidence="4" id="KW-0444">Lipid biosynthesis</keyword>
<comment type="similarity">
    <text evidence="2">Belongs to the bacterial diacylglycerol kinase family.</text>
</comment>
<evidence type="ECO:0000256" key="13">
    <source>
        <dbReference type="ARBA" id="ARBA00023209"/>
    </source>
</evidence>
<keyword evidence="5 20" id="KW-0808">Transferase</keyword>